<dbReference type="GO" id="GO:0006417">
    <property type="term" value="P:regulation of translation"/>
    <property type="evidence" value="ECO:0007669"/>
    <property type="project" value="TreeGrafter"/>
</dbReference>
<dbReference type="GO" id="GO:0016301">
    <property type="term" value="F:kinase activity"/>
    <property type="evidence" value="ECO:0007669"/>
    <property type="project" value="UniProtKB-KW"/>
</dbReference>
<sequence length="2628" mass="296551">MACNSVEDSDPNSLPHILTLLTPYAYYISSTKERRLRISNLTVKISNKSLTIPQIKDIIQILFYTHIIYEDRASRVLVQQTFNLILSSYQEIAEFFLLQLETACDESLLTYNLKTKTLSGSCLTLLKWSCLLLRNVSERINDFIPAVFSLQSGLLISILICHTEIVFKSALQLMETLWSSFPVILKLYAKCILDLKESTPHHLLFISLFSRYCQEKKQDIIVSQLKPISIEFYNYEMINRNFPHPSVSDRCQHIFSPLTIEEFDVLVRADIQKALLRNPEQSVFPIEAMLRAVQFDMSRFSFEIIKTSSKHFLSQNEELRQSLINMYRSLISKTQDFGQLEVILHLLMTLLTGNEFKGANWKQRCQLISTLELFTLAPIEPEFLPDKLHGLITHLISLSFQEVNENCKIQAMRVLSNVILKTKRMPSNVSDLTQKFIALKATVPRLLFFNIVDSSIEFDTMYASSLLSFILPLVDKSLSTPFNILVLSDSIPLCSILLKLSNLNIFQEDKLCSVKNLILSDPLPFLQDKFYKNVPEDTLISIVSLYVVILNDFFNLLTPQALHYWSTLIIKISTHSALRVRQRVTPVIKSLETSKHRIDIFQALHQALFDYIFKYQYRNDTNCWMINPDYLLLLIKLIIKPFSLNSASESTKSIFLAFHHPCFIEYGLLWVKLLYKAGKFDCESYLESELNSLWDKICELGIHPTGDILTKTLLNTVTEPFLSLVLDKLNGILVNKDLLNMTERDLNIYQSPADELFDKSVLPKQSIQANVKRESKMYSFEDQKWGNEMAKKKADESVMRVIKIASLCGSESGFTTKQTESIQKQIQVEQSIRSIFTEIEADIKFAVNILTIIINSHPQSMTCYMSKLISCLIPLFPNPLVSKYTIDLYFLIRNVVFQNQPAIAYLLSINTMRLMNPYHLLPQEWYFLKIRYCINLVLEKLSQLNLFNVNEDFLIHPSSIAYILPFVECLFYRYPDVTENLAMEFLHMLMGVNTRTAVHVNITELQYLPISSLFKLVTQLNKLGSKLCPDHIRQFGLSLLVSYCETMSLTTHPLSDDIYDTLYEGLFSPKESTRLAATSSLLVLTSVIDVTRKSGLVWRILVLSHDSDAVISEKAVTTLKNLEGISTFKFIDEIPADIYRVPYELQVSMAQAVIQVLESTDYCSICELVHKLLDMYLEHCRAFEVKNKDGKLQETSEVSEDTRLAIARCLTSCSKFLSGGIVVTMCTMNFSTGLTDPSLKVKEEMRTMGISLLPQLDTGQIPQILSLLEDHLKSYPETKEYDNTNSSLVILYATLAKSLDRDDPKIISIITLLLTSLRTPSQTIQEAIANCLPPLMSAVKGQREEMIKDLLKTLLDNSNYGVRRGAAYGLAGIVKGLGIVSLKQYNIITTLTEAVQDMKNARHRESSLFAFETFSLMLGRLFEPYVIHLLDYLLLAFGDNNQYVRQAALSAARTIMMKLSGHGVKQVLPKLIEAVDDDSWRTKVGSIELLGSMAYCVPKQLSQCLPVVVPKLMDVLADSHSKVQLAGQEALKHIGSVIKNPEIQKIVPILTLGLVSPDKHSTTCLDTLINTSFVHVIDPPSLAIIMPIITKAFQQRSTETKKMAAQIMSSMYSLTDTKDLKPYMDAVIPGLKETLSDPVPQVRHLAAIAIGSIINALDAEGQPLVKWLQDKTISDSTTVDRSGAAEGLAEVYKYRGVPALEETLPAMVTEIMNMSNPPYIRDGYLTCFVFLPKRFGELFTPYLGLLLPCILQGLADECEYIRDSSMKVAEEIVNLFANEALILFLSEFEQGMEDENWRIRYSSLQLLGDLLYRLAGVTGKMSTETGDDDEGLGNQRIQVALTQSLGIEKRDRILASIYICRADVALLVRQAAVHVWKVLISNSARTLREILSELLNILLSRLASADEDKRISGARTLGDLVRKLGERIIVEVLPILHNRLGSDDPLERQGVCVGLSELLRSTSRDQMLTHVDPIISTVNSALCDPDKMVRGAGAIAFNSLHALLGPRVLDLIMQSLFRLIENPDKKDLAYDGLKQLLAVRSQVVLPYIIPRLVEPPINFAGIITLVGAAGEALNPYLSKLITTLSDTCLNSENKENEELALEGLKHILSCDVGDEGTSTILLSLNSMIKSQFPETRKLSAVLLLHLIGSSNYQDIIEFYGDLFKGIFSLLDDPEEKVWDIAWDCLREILLPIDPKNEQQALDLSLRVFSDYELDVCIATKSLESRGRELASFSKRGITPLFNVMRPILQKGSVEKKKEAAECIKQIIKLTNAEAISHQDILNSVGALMRILSQRFDASTMLSSLEAINLIFLKVDKAAKQFFAPVQTTSLKLISESNLPLREEAIQCLCFLAPRNPRPDSIFKQLIDGFNRVEDPKIKESFLKCISRLCISCTSPLQAVTINNLLKFLLTIFKNEEEVLRIRASDSLGSIIQLLPETESMEIIQREFFTPLQGQIEWYEMHGICLALGACAKHSFAFLKKIGFVKEVVDCLVQITASDDPRIISVTCIELAGVMVENNQLFTNAQNLFLKLLQPSNSTEIKRMSADALEILGRGDVKISLEYLAKIIPLLTEGANSKYLPLKSSSEEALSSLLRLRENDQIFIALQQRIDPAHLKDFNQIYRKIQKHS</sequence>
<dbReference type="GO" id="GO:0034198">
    <property type="term" value="P:cellular response to amino acid starvation"/>
    <property type="evidence" value="ECO:0007669"/>
    <property type="project" value="TreeGrafter"/>
</dbReference>
<proteinExistence type="inferred from homology"/>
<name>A0AAV7K0M9_9METZ</name>
<evidence type="ECO:0000256" key="3">
    <source>
        <dbReference type="PROSITE-ProRule" id="PRU00103"/>
    </source>
</evidence>
<dbReference type="InterPro" id="IPR057546">
    <property type="entry name" value="HEAT_GCN1"/>
</dbReference>
<comment type="caution">
    <text evidence="5">The sequence shown here is derived from an EMBL/GenBank/DDBJ whole genome shotgun (WGS) entry which is preliminary data.</text>
</comment>
<keyword evidence="6" id="KW-1185">Reference proteome</keyword>
<dbReference type="Gene3D" id="1.25.10.10">
    <property type="entry name" value="Leucine-rich Repeat Variant"/>
    <property type="match status" value="5"/>
</dbReference>
<dbReference type="SUPFAM" id="SSF48371">
    <property type="entry name" value="ARM repeat"/>
    <property type="match status" value="3"/>
</dbReference>
<dbReference type="GO" id="GO:0005829">
    <property type="term" value="C:cytosol"/>
    <property type="evidence" value="ECO:0007669"/>
    <property type="project" value="TreeGrafter"/>
</dbReference>
<feature type="domain" description="TOG" evidence="4">
    <location>
        <begin position="1334"/>
        <end position="1567"/>
    </location>
</feature>
<comment type="similarity">
    <text evidence="1">Belongs to the GCN1 family.</text>
</comment>
<feature type="repeat" description="HEAT" evidence="3">
    <location>
        <begin position="1508"/>
        <end position="1545"/>
    </location>
</feature>
<reference evidence="5 6" key="1">
    <citation type="journal article" date="2023" name="BMC Biol.">
        <title>The compact genome of the sponge Oopsacas minuta (Hexactinellida) is lacking key metazoan core genes.</title>
        <authorList>
            <person name="Santini S."/>
            <person name="Schenkelaars Q."/>
            <person name="Jourda C."/>
            <person name="Duchesne M."/>
            <person name="Belahbib H."/>
            <person name="Rocher C."/>
            <person name="Selva M."/>
            <person name="Riesgo A."/>
            <person name="Vervoort M."/>
            <person name="Leys S.P."/>
            <person name="Kodjabachian L."/>
            <person name="Le Bivic A."/>
            <person name="Borchiellini C."/>
            <person name="Claverie J.M."/>
            <person name="Renard E."/>
        </authorList>
    </citation>
    <scope>NUCLEOTIDE SEQUENCE [LARGE SCALE GENOMIC DNA]</scope>
    <source>
        <strain evidence="5">SPO-2</strain>
    </source>
</reference>
<gene>
    <name evidence="5" type="ORF">LOD99_2673</name>
</gene>
<evidence type="ECO:0000313" key="6">
    <source>
        <dbReference type="Proteomes" id="UP001165289"/>
    </source>
</evidence>
<organism evidence="5 6">
    <name type="scientific">Oopsacas minuta</name>
    <dbReference type="NCBI Taxonomy" id="111878"/>
    <lineage>
        <taxon>Eukaryota</taxon>
        <taxon>Metazoa</taxon>
        <taxon>Porifera</taxon>
        <taxon>Hexactinellida</taxon>
        <taxon>Hexasterophora</taxon>
        <taxon>Lyssacinosida</taxon>
        <taxon>Leucopsacidae</taxon>
        <taxon>Oopsacas</taxon>
    </lineage>
</organism>
<feature type="repeat" description="HEAT" evidence="3">
    <location>
        <begin position="1627"/>
        <end position="1660"/>
    </location>
</feature>
<evidence type="ECO:0000256" key="1">
    <source>
        <dbReference type="ARBA" id="ARBA00007366"/>
    </source>
</evidence>
<dbReference type="Pfam" id="PF24987">
    <property type="entry name" value="HEAT_EF3_N"/>
    <property type="match status" value="2"/>
</dbReference>
<dbReference type="PANTHER" id="PTHR23346">
    <property type="entry name" value="TRANSLATIONAL ACTIVATOR GCN1-RELATED"/>
    <property type="match status" value="1"/>
</dbReference>
<dbReference type="Pfam" id="PF25801">
    <property type="entry name" value="HEAT_GCN1_C_2"/>
    <property type="match status" value="1"/>
</dbReference>
<dbReference type="Pfam" id="PF24993">
    <property type="entry name" value="GNC1_N"/>
    <property type="match status" value="1"/>
</dbReference>
<dbReference type="GO" id="GO:0019887">
    <property type="term" value="F:protein kinase regulator activity"/>
    <property type="evidence" value="ECO:0007669"/>
    <property type="project" value="TreeGrafter"/>
</dbReference>
<dbReference type="InterPro" id="IPR011989">
    <property type="entry name" value="ARM-like"/>
</dbReference>
<dbReference type="InterPro" id="IPR056810">
    <property type="entry name" value="GNC1-like_N"/>
</dbReference>
<dbReference type="PANTHER" id="PTHR23346:SF7">
    <property type="entry name" value="STALLED RIBOSOME SENSOR GCN1"/>
    <property type="match status" value="1"/>
</dbReference>
<evidence type="ECO:0000256" key="2">
    <source>
        <dbReference type="ARBA" id="ARBA00022737"/>
    </source>
</evidence>
<dbReference type="SMART" id="SM01349">
    <property type="entry name" value="TOG"/>
    <property type="match status" value="1"/>
</dbReference>
<dbReference type="Pfam" id="PF24984">
    <property type="entry name" value="HEAT_EF3_GNC1"/>
    <property type="match status" value="1"/>
</dbReference>
<dbReference type="InterPro" id="IPR016024">
    <property type="entry name" value="ARM-type_fold"/>
</dbReference>
<dbReference type="InterPro" id="IPR021133">
    <property type="entry name" value="HEAT_type_2"/>
</dbReference>
<protein>
    <submittedName>
        <fullName evidence="5">EIF-2-alpha kinase activator GCN1</fullName>
    </submittedName>
</protein>
<keyword evidence="2" id="KW-0677">Repeat</keyword>
<dbReference type="PROSITE" id="PS50077">
    <property type="entry name" value="HEAT_REPEAT"/>
    <property type="match status" value="2"/>
</dbReference>
<accession>A0AAV7K0M9</accession>
<dbReference type="FunFam" id="1.25.10.10:FF:000096">
    <property type="entry name" value="eIF-2-alpha kinase activator gcn1"/>
    <property type="match status" value="1"/>
</dbReference>
<dbReference type="InterPro" id="IPR034085">
    <property type="entry name" value="TOG"/>
</dbReference>
<dbReference type="Pfam" id="PF23271">
    <property type="entry name" value="HEAT_GCN1"/>
    <property type="match status" value="1"/>
</dbReference>
<evidence type="ECO:0000313" key="5">
    <source>
        <dbReference type="EMBL" id="KAI6654794.1"/>
    </source>
</evidence>
<keyword evidence="5" id="KW-0808">Transferase</keyword>
<keyword evidence="5" id="KW-0418">Kinase</keyword>
<dbReference type="EMBL" id="JAKMXF010000221">
    <property type="protein sequence ID" value="KAI6654794.1"/>
    <property type="molecule type" value="Genomic_DNA"/>
</dbReference>
<dbReference type="Proteomes" id="UP001165289">
    <property type="component" value="Unassembled WGS sequence"/>
</dbReference>
<evidence type="ECO:0000259" key="4">
    <source>
        <dbReference type="SMART" id="SM01349"/>
    </source>
</evidence>